<evidence type="ECO:0000256" key="1">
    <source>
        <dbReference type="ARBA" id="ARBA00004141"/>
    </source>
</evidence>
<keyword evidence="9" id="KW-1185">Reference proteome</keyword>
<sequence>MSATSCLKFFIYIFYIICALLAFVDIGFGSYVLLSYDSNQIGTIAAYAYVAIGATALVLILWGFLSAWRENVCCTITFIVFFLLVIIAQVGALYFLINSSKSVASNFANALETTWEEELDSPGAMSLYENWFNCCGRGSPNDYIVNERMPPATCFRNHDTSKAENLINNGCRVEFENYWLNLIQIFNILSGVLVSLELVLIFFSCRLCTTIRNDRRRQYF</sequence>
<evidence type="ECO:0000256" key="2">
    <source>
        <dbReference type="ARBA" id="ARBA00006840"/>
    </source>
</evidence>
<evidence type="ECO:0000256" key="3">
    <source>
        <dbReference type="ARBA" id="ARBA00022692"/>
    </source>
</evidence>
<dbReference type="AlphaFoldDB" id="B4MPV7"/>
<dbReference type="PhylomeDB" id="B4MPV7"/>
<comment type="subcellular location">
    <subcellularLocation>
        <location evidence="1 7">Membrane</location>
        <topology evidence="1 7">Multi-pass membrane protein</topology>
    </subcellularLocation>
</comment>
<dbReference type="PRINTS" id="PR00259">
    <property type="entry name" value="TMFOUR"/>
</dbReference>
<feature type="disulfide bond" evidence="6">
    <location>
        <begin position="134"/>
        <end position="171"/>
    </location>
</feature>
<dbReference type="SMR" id="B4MPV7"/>
<feature type="transmembrane region" description="Helical" evidence="7">
    <location>
        <begin position="46"/>
        <end position="65"/>
    </location>
</feature>
<gene>
    <name evidence="8" type="primary">Dwil\GK21777</name>
    <name evidence="8" type="ORF">Dwil_GK21777</name>
</gene>
<evidence type="ECO:0000256" key="7">
    <source>
        <dbReference type="RuleBase" id="RU361218"/>
    </source>
</evidence>
<dbReference type="GO" id="GO:0008340">
    <property type="term" value="P:determination of adult lifespan"/>
    <property type="evidence" value="ECO:0007669"/>
    <property type="project" value="EnsemblMetazoa"/>
</dbReference>
<dbReference type="InterPro" id="IPR000301">
    <property type="entry name" value="Tetraspanin_animals"/>
</dbReference>
<dbReference type="KEGG" id="dwi:6640660"/>
<evidence type="ECO:0000313" key="9">
    <source>
        <dbReference type="Proteomes" id="UP000007798"/>
    </source>
</evidence>
<protein>
    <recommendedName>
        <fullName evidence="7">Tetraspanin</fullName>
    </recommendedName>
</protein>
<keyword evidence="5 7" id="KW-0472">Membrane</keyword>
<dbReference type="eggNOG" id="KOG3882">
    <property type="taxonomic scope" value="Eukaryota"/>
</dbReference>
<dbReference type="EMBL" id="CH963849">
    <property type="protein sequence ID" value="EDW74146.1"/>
    <property type="molecule type" value="Genomic_DNA"/>
</dbReference>
<dbReference type="Proteomes" id="UP000007798">
    <property type="component" value="Unassembled WGS sequence"/>
</dbReference>
<accession>B4MPV7</accession>
<reference evidence="8 9" key="1">
    <citation type="journal article" date="2007" name="Nature">
        <title>Evolution of genes and genomes on the Drosophila phylogeny.</title>
        <authorList>
            <consortium name="Drosophila 12 Genomes Consortium"/>
            <person name="Clark A.G."/>
            <person name="Eisen M.B."/>
            <person name="Smith D.R."/>
            <person name="Bergman C.M."/>
            <person name="Oliver B."/>
            <person name="Markow T.A."/>
            <person name="Kaufman T.C."/>
            <person name="Kellis M."/>
            <person name="Gelbart W."/>
            <person name="Iyer V.N."/>
            <person name="Pollard D.A."/>
            <person name="Sackton T.B."/>
            <person name="Larracuente A.M."/>
            <person name="Singh N.D."/>
            <person name="Abad J.P."/>
            <person name="Abt D.N."/>
            <person name="Adryan B."/>
            <person name="Aguade M."/>
            <person name="Akashi H."/>
            <person name="Anderson W.W."/>
            <person name="Aquadro C.F."/>
            <person name="Ardell D.H."/>
            <person name="Arguello R."/>
            <person name="Artieri C.G."/>
            <person name="Barbash D.A."/>
            <person name="Barker D."/>
            <person name="Barsanti P."/>
            <person name="Batterham P."/>
            <person name="Batzoglou S."/>
            <person name="Begun D."/>
            <person name="Bhutkar A."/>
            <person name="Blanco E."/>
            <person name="Bosak S.A."/>
            <person name="Bradley R.K."/>
            <person name="Brand A.D."/>
            <person name="Brent M.R."/>
            <person name="Brooks A.N."/>
            <person name="Brown R.H."/>
            <person name="Butlin R.K."/>
            <person name="Caggese C."/>
            <person name="Calvi B.R."/>
            <person name="Bernardo de Carvalho A."/>
            <person name="Caspi A."/>
            <person name="Castrezana S."/>
            <person name="Celniker S.E."/>
            <person name="Chang J.L."/>
            <person name="Chapple C."/>
            <person name="Chatterji S."/>
            <person name="Chinwalla A."/>
            <person name="Civetta A."/>
            <person name="Clifton S.W."/>
            <person name="Comeron J.M."/>
            <person name="Costello J.C."/>
            <person name="Coyne J.A."/>
            <person name="Daub J."/>
            <person name="David R.G."/>
            <person name="Delcher A.L."/>
            <person name="Delehaunty K."/>
            <person name="Do C.B."/>
            <person name="Ebling H."/>
            <person name="Edwards K."/>
            <person name="Eickbush T."/>
            <person name="Evans J.D."/>
            <person name="Filipski A."/>
            <person name="Findeiss S."/>
            <person name="Freyhult E."/>
            <person name="Fulton L."/>
            <person name="Fulton R."/>
            <person name="Garcia A.C."/>
            <person name="Gardiner A."/>
            <person name="Garfield D.A."/>
            <person name="Garvin B.E."/>
            <person name="Gibson G."/>
            <person name="Gilbert D."/>
            <person name="Gnerre S."/>
            <person name="Godfrey J."/>
            <person name="Good R."/>
            <person name="Gotea V."/>
            <person name="Gravely B."/>
            <person name="Greenberg A.J."/>
            <person name="Griffiths-Jones S."/>
            <person name="Gross S."/>
            <person name="Guigo R."/>
            <person name="Gustafson E.A."/>
            <person name="Haerty W."/>
            <person name="Hahn M.W."/>
            <person name="Halligan D.L."/>
            <person name="Halpern A.L."/>
            <person name="Halter G.M."/>
            <person name="Han M.V."/>
            <person name="Heger A."/>
            <person name="Hillier L."/>
            <person name="Hinrichs A.S."/>
            <person name="Holmes I."/>
            <person name="Hoskins R.A."/>
            <person name="Hubisz M.J."/>
            <person name="Hultmark D."/>
            <person name="Huntley M.A."/>
            <person name="Jaffe D.B."/>
            <person name="Jagadeeshan S."/>
            <person name="Jeck W.R."/>
            <person name="Johnson J."/>
            <person name="Jones C.D."/>
            <person name="Jordan W.C."/>
            <person name="Karpen G.H."/>
            <person name="Kataoka E."/>
            <person name="Keightley P.D."/>
            <person name="Kheradpour P."/>
            <person name="Kirkness E.F."/>
            <person name="Koerich L.B."/>
            <person name="Kristiansen K."/>
            <person name="Kudrna D."/>
            <person name="Kulathinal R.J."/>
            <person name="Kumar S."/>
            <person name="Kwok R."/>
            <person name="Lander E."/>
            <person name="Langley C.H."/>
            <person name="Lapoint R."/>
            <person name="Lazzaro B.P."/>
            <person name="Lee S.J."/>
            <person name="Levesque L."/>
            <person name="Li R."/>
            <person name="Lin C.F."/>
            <person name="Lin M.F."/>
            <person name="Lindblad-Toh K."/>
            <person name="Llopart A."/>
            <person name="Long M."/>
            <person name="Low L."/>
            <person name="Lozovsky E."/>
            <person name="Lu J."/>
            <person name="Luo M."/>
            <person name="Machado C.A."/>
            <person name="Makalowski W."/>
            <person name="Marzo M."/>
            <person name="Matsuda M."/>
            <person name="Matzkin L."/>
            <person name="McAllister B."/>
            <person name="McBride C.S."/>
            <person name="McKernan B."/>
            <person name="McKernan K."/>
            <person name="Mendez-Lago M."/>
            <person name="Minx P."/>
            <person name="Mollenhauer M.U."/>
            <person name="Montooth K."/>
            <person name="Mount S.M."/>
            <person name="Mu X."/>
            <person name="Myers E."/>
            <person name="Negre B."/>
            <person name="Newfeld S."/>
            <person name="Nielsen R."/>
            <person name="Noor M.A."/>
            <person name="O'Grady P."/>
            <person name="Pachter L."/>
            <person name="Papaceit M."/>
            <person name="Parisi M.J."/>
            <person name="Parisi M."/>
            <person name="Parts L."/>
            <person name="Pedersen J.S."/>
            <person name="Pesole G."/>
            <person name="Phillippy A.M."/>
            <person name="Ponting C.P."/>
            <person name="Pop M."/>
            <person name="Porcelli D."/>
            <person name="Powell J.R."/>
            <person name="Prohaska S."/>
            <person name="Pruitt K."/>
            <person name="Puig M."/>
            <person name="Quesneville H."/>
            <person name="Ram K.R."/>
            <person name="Rand D."/>
            <person name="Rasmussen M.D."/>
            <person name="Reed L.K."/>
            <person name="Reenan R."/>
            <person name="Reily A."/>
            <person name="Remington K.A."/>
            <person name="Rieger T.T."/>
            <person name="Ritchie M.G."/>
            <person name="Robin C."/>
            <person name="Rogers Y.H."/>
            <person name="Rohde C."/>
            <person name="Rozas J."/>
            <person name="Rubenfield M.J."/>
            <person name="Ruiz A."/>
            <person name="Russo S."/>
            <person name="Salzberg S.L."/>
            <person name="Sanchez-Gracia A."/>
            <person name="Saranga D.J."/>
            <person name="Sato H."/>
            <person name="Schaeffer S.W."/>
            <person name="Schatz M.C."/>
            <person name="Schlenke T."/>
            <person name="Schwartz R."/>
            <person name="Segarra C."/>
            <person name="Singh R.S."/>
            <person name="Sirot L."/>
            <person name="Sirota M."/>
            <person name="Sisneros N.B."/>
            <person name="Smith C.D."/>
            <person name="Smith T.F."/>
            <person name="Spieth J."/>
            <person name="Stage D.E."/>
            <person name="Stark A."/>
            <person name="Stephan W."/>
            <person name="Strausberg R.L."/>
            <person name="Strempel S."/>
            <person name="Sturgill D."/>
            <person name="Sutton G."/>
            <person name="Sutton G.G."/>
            <person name="Tao W."/>
            <person name="Teichmann S."/>
            <person name="Tobari Y.N."/>
            <person name="Tomimura Y."/>
            <person name="Tsolas J.M."/>
            <person name="Valente V.L."/>
            <person name="Venter E."/>
            <person name="Venter J.C."/>
            <person name="Vicario S."/>
            <person name="Vieira F.G."/>
            <person name="Vilella A.J."/>
            <person name="Villasante A."/>
            <person name="Walenz B."/>
            <person name="Wang J."/>
            <person name="Wasserman M."/>
            <person name="Watts T."/>
            <person name="Wilson D."/>
            <person name="Wilson R.K."/>
            <person name="Wing R.A."/>
            <person name="Wolfner M.F."/>
            <person name="Wong A."/>
            <person name="Wong G.K."/>
            <person name="Wu C.I."/>
            <person name="Wu G."/>
            <person name="Yamamoto D."/>
            <person name="Yang H.P."/>
            <person name="Yang S.P."/>
            <person name="Yorke J.A."/>
            <person name="Yoshida K."/>
            <person name="Zdobnov E."/>
            <person name="Zhang P."/>
            <person name="Zhang Y."/>
            <person name="Zimin A.V."/>
            <person name="Baldwin J."/>
            <person name="Abdouelleil A."/>
            <person name="Abdulkadir J."/>
            <person name="Abebe A."/>
            <person name="Abera B."/>
            <person name="Abreu J."/>
            <person name="Acer S.C."/>
            <person name="Aftuck L."/>
            <person name="Alexander A."/>
            <person name="An P."/>
            <person name="Anderson E."/>
            <person name="Anderson S."/>
            <person name="Arachi H."/>
            <person name="Azer M."/>
            <person name="Bachantsang P."/>
            <person name="Barry A."/>
            <person name="Bayul T."/>
            <person name="Berlin A."/>
            <person name="Bessette D."/>
            <person name="Bloom T."/>
            <person name="Blye J."/>
            <person name="Boguslavskiy L."/>
            <person name="Bonnet C."/>
            <person name="Boukhgalter B."/>
            <person name="Bourzgui I."/>
            <person name="Brown A."/>
            <person name="Cahill P."/>
            <person name="Channer S."/>
            <person name="Cheshatsang Y."/>
            <person name="Chuda L."/>
            <person name="Citroen M."/>
            <person name="Collymore A."/>
            <person name="Cooke P."/>
            <person name="Costello M."/>
            <person name="D'Aco K."/>
            <person name="Daza R."/>
            <person name="De Haan G."/>
            <person name="DeGray S."/>
            <person name="DeMaso C."/>
            <person name="Dhargay N."/>
            <person name="Dooley K."/>
            <person name="Dooley E."/>
            <person name="Doricent M."/>
            <person name="Dorje P."/>
            <person name="Dorjee K."/>
            <person name="Dupes A."/>
            <person name="Elong R."/>
            <person name="Falk J."/>
            <person name="Farina A."/>
            <person name="Faro S."/>
            <person name="Ferguson D."/>
            <person name="Fisher S."/>
            <person name="Foley C.D."/>
            <person name="Franke A."/>
            <person name="Friedrich D."/>
            <person name="Gadbois L."/>
            <person name="Gearin G."/>
            <person name="Gearin C.R."/>
            <person name="Giannoukos G."/>
            <person name="Goode T."/>
            <person name="Graham J."/>
            <person name="Grandbois E."/>
            <person name="Grewal S."/>
            <person name="Gyaltsen K."/>
            <person name="Hafez N."/>
            <person name="Hagos B."/>
            <person name="Hall J."/>
            <person name="Henson C."/>
            <person name="Hollinger A."/>
            <person name="Honan T."/>
            <person name="Huard M.D."/>
            <person name="Hughes L."/>
            <person name="Hurhula B."/>
            <person name="Husby M.E."/>
            <person name="Kamat A."/>
            <person name="Kanga B."/>
            <person name="Kashin S."/>
            <person name="Khazanovich D."/>
            <person name="Kisner P."/>
            <person name="Lance K."/>
            <person name="Lara M."/>
            <person name="Lee W."/>
            <person name="Lennon N."/>
            <person name="Letendre F."/>
            <person name="LeVine R."/>
            <person name="Lipovsky A."/>
            <person name="Liu X."/>
            <person name="Liu J."/>
            <person name="Liu S."/>
            <person name="Lokyitsang T."/>
            <person name="Lokyitsang Y."/>
            <person name="Lubonja R."/>
            <person name="Lui A."/>
            <person name="MacDonald P."/>
            <person name="Magnisalis V."/>
            <person name="Maru K."/>
            <person name="Matthews C."/>
            <person name="McCusker W."/>
            <person name="McDonough S."/>
            <person name="Mehta T."/>
            <person name="Meldrim J."/>
            <person name="Meneus L."/>
            <person name="Mihai O."/>
            <person name="Mihalev A."/>
            <person name="Mihova T."/>
            <person name="Mittelman R."/>
            <person name="Mlenga V."/>
            <person name="Montmayeur A."/>
            <person name="Mulrain L."/>
            <person name="Navidi A."/>
            <person name="Naylor J."/>
            <person name="Negash T."/>
            <person name="Nguyen T."/>
            <person name="Nguyen N."/>
            <person name="Nicol R."/>
            <person name="Norbu C."/>
            <person name="Norbu N."/>
            <person name="Novod N."/>
            <person name="O'Neill B."/>
            <person name="Osman S."/>
            <person name="Markiewicz E."/>
            <person name="Oyono O.L."/>
            <person name="Patti C."/>
            <person name="Phunkhang P."/>
            <person name="Pierre F."/>
            <person name="Priest M."/>
            <person name="Raghuraman S."/>
            <person name="Rege F."/>
            <person name="Reyes R."/>
            <person name="Rise C."/>
            <person name="Rogov P."/>
            <person name="Ross K."/>
            <person name="Ryan E."/>
            <person name="Settipalli S."/>
            <person name="Shea T."/>
            <person name="Sherpa N."/>
            <person name="Shi L."/>
            <person name="Shih D."/>
            <person name="Sparrow T."/>
            <person name="Spaulding J."/>
            <person name="Stalker J."/>
            <person name="Stange-Thomann N."/>
            <person name="Stavropoulos S."/>
            <person name="Stone C."/>
            <person name="Strader C."/>
            <person name="Tesfaye S."/>
            <person name="Thomson T."/>
            <person name="Thoulutsang Y."/>
            <person name="Thoulutsang D."/>
            <person name="Topham K."/>
            <person name="Topping I."/>
            <person name="Tsamla T."/>
            <person name="Vassiliev H."/>
            <person name="Vo A."/>
            <person name="Wangchuk T."/>
            <person name="Wangdi T."/>
            <person name="Weiand M."/>
            <person name="Wilkinson J."/>
            <person name="Wilson A."/>
            <person name="Yadav S."/>
            <person name="Young G."/>
            <person name="Yu Q."/>
            <person name="Zembek L."/>
            <person name="Zhong D."/>
            <person name="Zimmer A."/>
            <person name="Zwirko Z."/>
            <person name="Jaffe D.B."/>
            <person name="Alvarez P."/>
            <person name="Brockman W."/>
            <person name="Butler J."/>
            <person name="Chin C."/>
            <person name="Gnerre S."/>
            <person name="Grabherr M."/>
            <person name="Kleber M."/>
            <person name="Mauceli E."/>
            <person name="MacCallum I."/>
        </authorList>
    </citation>
    <scope>NUCLEOTIDE SEQUENCE [LARGE SCALE GENOMIC DNA]</scope>
    <source>
        <strain evidence="9">Tucson 14030-0811.24</strain>
    </source>
</reference>
<feature type="transmembrane region" description="Helical" evidence="7">
    <location>
        <begin position="72"/>
        <end position="97"/>
    </location>
</feature>
<evidence type="ECO:0000256" key="6">
    <source>
        <dbReference type="PIRSR" id="PIRSR002419-1"/>
    </source>
</evidence>
<dbReference type="CDD" id="cd03127">
    <property type="entry name" value="tetraspanin_LEL"/>
    <property type="match status" value="1"/>
</dbReference>
<dbReference type="HOGENOM" id="CLU_055524_6_4_1"/>
<dbReference type="OMA" id="CRLCNSI"/>
<dbReference type="PIRSF" id="PIRSF002419">
    <property type="entry name" value="Tetraspanin"/>
    <property type="match status" value="1"/>
</dbReference>
<keyword evidence="3 7" id="KW-0812">Transmembrane</keyword>
<dbReference type="InterPro" id="IPR008952">
    <property type="entry name" value="Tetraspanin_EC2_sf"/>
</dbReference>
<evidence type="ECO:0000256" key="5">
    <source>
        <dbReference type="ARBA" id="ARBA00023136"/>
    </source>
</evidence>
<dbReference type="InParanoid" id="B4MPV7"/>
<keyword evidence="6" id="KW-1015">Disulfide bond</keyword>
<dbReference type="FunCoup" id="B4MPV7">
    <property type="interactions" value="29"/>
</dbReference>
<dbReference type="GO" id="GO:0016020">
    <property type="term" value="C:membrane"/>
    <property type="evidence" value="ECO:0007669"/>
    <property type="project" value="UniProtKB-SubCell"/>
</dbReference>
<dbReference type="Pfam" id="PF00335">
    <property type="entry name" value="Tetraspanin"/>
    <property type="match status" value="1"/>
</dbReference>
<comment type="similarity">
    <text evidence="2 7">Belongs to the tetraspanin (TM4SF) family.</text>
</comment>
<name>B4MPV7_DROWI</name>
<dbReference type="InterPro" id="IPR018499">
    <property type="entry name" value="Tetraspanin/Peripherin"/>
</dbReference>
<feature type="disulfide bond" evidence="6">
    <location>
        <begin position="135"/>
        <end position="154"/>
    </location>
</feature>
<feature type="transmembrane region" description="Helical" evidence="7">
    <location>
        <begin position="185"/>
        <end position="208"/>
    </location>
</feature>
<feature type="transmembrane region" description="Helical" evidence="7">
    <location>
        <begin position="12"/>
        <end position="34"/>
    </location>
</feature>
<dbReference type="SUPFAM" id="SSF48652">
    <property type="entry name" value="Tetraspanin"/>
    <property type="match status" value="1"/>
</dbReference>
<evidence type="ECO:0000313" key="8">
    <source>
        <dbReference type="EMBL" id="EDW74146.1"/>
    </source>
</evidence>
<proteinExistence type="inferred from homology"/>
<evidence type="ECO:0000256" key="4">
    <source>
        <dbReference type="ARBA" id="ARBA00022989"/>
    </source>
</evidence>
<dbReference type="OrthoDB" id="10016273at2759"/>
<organism evidence="9">
    <name type="scientific">Drosophila willistoni</name>
    <name type="common">Fruit fly</name>
    <dbReference type="NCBI Taxonomy" id="7260"/>
    <lineage>
        <taxon>Eukaryota</taxon>
        <taxon>Metazoa</taxon>
        <taxon>Ecdysozoa</taxon>
        <taxon>Arthropoda</taxon>
        <taxon>Hexapoda</taxon>
        <taxon>Insecta</taxon>
        <taxon>Pterygota</taxon>
        <taxon>Neoptera</taxon>
        <taxon>Endopterygota</taxon>
        <taxon>Diptera</taxon>
        <taxon>Brachycera</taxon>
        <taxon>Muscomorpha</taxon>
        <taxon>Ephydroidea</taxon>
        <taxon>Drosophilidae</taxon>
        <taxon>Drosophila</taxon>
        <taxon>Sophophora</taxon>
    </lineage>
</organism>
<keyword evidence="4 7" id="KW-1133">Transmembrane helix</keyword>